<sequence length="165" mass="17143">MLALVVSACGNEDLASSPVSLVTLSAANGLQSVKSDVPTFIDLSQFITAESTYTLTNIKEMQAQGSGDCANSEPEGHGFIATLSGAAACHYQYSIKAMDSSVVAMGEVVVVVSAPDNPVLKPIPIAMQQDETVVIDLDDELSPDYPSGYVLSGEISDITLLGDGQ</sequence>
<gene>
    <name evidence="1" type="ORF">EKG39_22355</name>
</gene>
<organism evidence="1 2">
    <name type="scientific">Shewanella atlantica</name>
    <dbReference type="NCBI Taxonomy" id="271099"/>
    <lineage>
        <taxon>Bacteria</taxon>
        <taxon>Pseudomonadati</taxon>
        <taxon>Pseudomonadota</taxon>
        <taxon>Gammaproteobacteria</taxon>
        <taxon>Alteromonadales</taxon>
        <taxon>Shewanellaceae</taxon>
        <taxon>Shewanella</taxon>
    </lineage>
</organism>
<comment type="caution">
    <text evidence="1">The sequence shown here is derived from an EMBL/GenBank/DDBJ whole genome shotgun (WGS) entry which is preliminary data.</text>
</comment>
<evidence type="ECO:0000313" key="1">
    <source>
        <dbReference type="EMBL" id="RTR26066.1"/>
    </source>
</evidence>
<keyword evidence="2" id="KW-1185">Reference proteome</keyword>
<evidence type="ECO:0000313" key="2">
    <source>
        <dbReference type="Proteomes" id="UP000282060"/>
    </source>
</evidence>
<dbReference type="RefSeq" id="WP_148103066.1">
    <property type="nucleotide sequence ID" value="NZ_RXNV01000024.1"/>
</dbReference>
<dbReference type="EMBL" id="RXNV01000024">
    <property type="protein sequence ID" value="RTR26066.1"/>
    <property type="molecule type" value="Genomic_DNA"/>
</dbReference>
<reference evidence="1 2" key="1">
    <citation type="submission" date="2018-12" db="EMBL/GenBank/DDBJ databases">
        <authorList>
            <person name="Yu L."/>
        </authorList>
    </citation>
    <scope>NUCLEOTIDE SEQUENCE [LARGE SCALE GENOMIC DNA]</scope>
    <source>
        <strain evidence="1 2">HAW-EB5</strain>
    </source>
</reference>
<dbReference type="Proteomes" id="UP000282060">
    <property type="component" value="Unassembled WGS sequence"/>
</dbReference>
<name>A0A431VS90_9GAMM</name>
<dbReference type="AlphaFoldDB" id="A0A431VS90"/>
<proteinExistence type="predicted"/>
<feature type="non-terminal residue" evidence="1">
    <location>
        <position position="165"/>
    </location>
</feature>
<protein>
    <submittedName>
        <fullName evidence="1">Uncharacterized protein</fullName>
    </submittedName>
</protein>
<accession>A0A431VS90</accession>